<name>A0A2U1ZWT8_9MICO</name>
<proteinExistence type="predicted"/>
<keyword evidence="1" id="KW-0732">Signal</keyword>
<dbReference type="InterPro" id="IPR029058">
    <property type="entry name" value="AB_hydrolase_fold"/>
</dbReference>
<accession>A0A2U1ZWT8</accession>
<dbReference type="EMBL" id="PYHR01000002">
    <property type="protein sequence ID" value="PWD51456.1"/>
    <property type="molecule type" value="Genomic_DNA"/>
</dbReference>
<keyword evidence="3" id="KW-1185">Reference proteome</keyword>
<feature type="chain" id="PRO_5015546025" description="Secreted protein" evidence="1">
    <location>
        <begin position="37"/>
        <end position="335"/>
    </location>
</feature>
<dbReference type="Proteomes" id="UP000245166">
    <property type="component" value="Unassembled WGS sequence"/>
</dbReference>
<sequence length="335" mass="33674">MTARPSPRRRARARAAALVVATLALVGSLAAVPATAGPDPTATPADPTVVVGDDWVVTGAGGRYEVVLELPEPLEARAAAPTVVVDGVELDTAQVSEDGRTLTAVTDDPAVLEADAVEAGWSGQTPTDALPAVTGPTTTALPSAVPFPLDPTAGGPYGFQRISYDGGRQVVPLEGMGSTLGELAGVVHVPVGAPGERPVVLVLHGRGGPCRTAGGAVVFTYPCTAAQTEVASADGFTTLGETLASFGYVVVSISANAISAYDNSRARDLGTAARGSLVLTHLDLLARADAGTSTIPALAPLQGRLDLDDVGLVGHSRGARASCAPRTSRPSGTPP</sequence>
<dbReference type="Gene3D" id="3.40.50.1820">
    <property type="entry name" value="alpha/beta hydrolase"/>
    <property type="match status" value="1"/>
</dbReference>
<evidence type="ECO:0000256" key="1">
    <source>
        <dbReference type="SAM" id="SignalP"/>
    </source>
</evidence>
<reference evidence="2 3" key="1">
    <citation type="submission" date="2018-03" db="EMBL/GenBank/DDBJ databases">
        <title>Genome assembly of novel Miniimonas species PCH200.</title>
        <authorList>
            <person name="Thakur V."/>
            <person name="Kumar V."/>
            <person name="Singh D."/>
        </authorList>
    </citation>
    <scope>NUCLEOTIDE SEQUENCE [LARGE SCALE GENOMIC DNA]</scope>
    <source>
        <strain evidence="2 3">PCH200</strain>
    </source>
</reference>
<protein>
    <recommendedName>
        <fullName evidence="4">Secreted protein</fullName>
    </recommendedName>
</protein>
<comment type="caution">
    <text evidence="2">The sequence shown here is derived from an EMBL/GenBank/DDBJ whole genome shotgun (WGS) entry which is preliminary data.</text>
</comment>
<dbReference type="OrthoDB" id="6646510at2"/>
<dbReference type="SUPFAM" id="SSF53474">
    <property type="entry name" value="alpha/beta-Hydrolases"/>
    <property type="match status" value="1"/>
</dbReference>
<evidence type="ECO:0008006" key="4">
    <source>
        <dbReference type="Google" id="ProtNLM"/>
    </source>
</evidence>
<dbReference type="AlphaFoldDB" id="A0A2U1ZWT8"/>
<evidence type="ECO:0000313" key="2">
    <source>
        <dbReference type="EMBL" id="PWD51456.1"/>
    </source>
</evidence>
<gene>
    <name evidence="2" type="ORF">C8046_13120</name>
</gene>
<feature type="signal peptide" evidence="1">
    <location>
        <begin position="1"/>
        <end position="36"/>
    </location>
</feature>
<organism evidence="2 3">
    <name type="scientific">Serinibacter arcticus</name>
    <dbReference type="NCBI Taxonomy" id="1655435"/>
    <lineage>
        <taxon>Bacteria</taxon>
        <taxon>Bacillati</taxon>
        <taxon>Actinomycetota</taxon>
        <taxon>Actinomycetes</taxon>
        <taxon>Micrococcales</taxon>
        <taxon>Beutenbergiaceae</taxon>
        <taxon>Serinibacter</taxon>
    </lineage>
</organism>
<evidence type="ECO:0000313" key="3">
    <source>
        <dbReference type="Proteomes" id="UP000245166"/>
    </source>
</evidence>
<dbReference type="RefSeq" id="WP_109229837.1">
    <property type="nucleotide sequence ID" value="NZ_PYHR01000002.1"/>
</dbReference>